<reference evidence="2 3" key="1">
    <citation type="submission" date="2015-07" db="EMBL/GenBank/DDBJ databases">
        <authorList>
            <person name="Noorani M."/>
        </authorList>
    </citation>
    <scope>NUCLEOTIDE SEQUENCE [LARGE SCALE GENOMIC DNA]</scope>
    <source>
        <strain evidence="2 3">0788_9</strain>
    </source>
</reference>
<reference evidence="2 3" key="2">
    <citation type="submission" date="2015-10" db="EMBL/GenBank/DDBJ databases">
        <title>Comparative genomics and high-throughput reverse genetic screens identify a new phytobacterial MAMP and an Arabidopsis receptor required for immune elicitation.</title>
        <authorList>
            <person name="Mott G.A."/>
            <person name="Thakur S."/>
            <person name="Wang P.W."/>
            <person name="Desveaux D."/>
            <person name="Guttman D.S."/>
        </authorList>
    </citation>
    <scope>NUCLEOTIDE SEQUENCE [LARGE SCALE GENOMIC DNA]</scope>
    <source>
        <strain evidence="2 3">0788_9</strain>
    </source>
</reference>
<accession>A0A0N0GFX0</accession>
<dbReference type="RefSeq" id="WP_230080988.1">
    <property type="nucleotide sequence ID" value="NZ_LGLN01000033.1"/>
</dbReference>
<dbReference type="InterPro" id="IPR051396">
    <property type="entry name" value="Bact_Antivir_Def_Nuclease"/>
</dbReference>
<protein>
    <submittedName>
        <fullName evidence="2">ATPase AAA</fullName>
    </submittedName>
</protein>
<dbReference type="PANTHER" id="PTHR43581:SF2">
    <property type="entry name" value="EXCINUCLEASE ATPASE SUBUNIT"/>
    <property type="match status" value="1"/>
</dbReference>
<feature type="domain" description="AAA+ ATPase" evidence="1">
    <location>
        <begin position="196"/>
        <end position="453"/>
    </location>
</feature>
<comment type="caution">
    <text evidence="2">The sequence shown here is derived from an EMBL/GenBank/DDBJ whole genome shotgun (WGS) entry which is preliminary data.</text>
</comment>
<sequence>MRYKFLIRKQNGTWPKDGLPAFVLEQDKWDDYGFRTQYHLSYVTLDKNGQRIVDHIGPVKILKLGQVDDERSHVNESFNELDDDFCSVGESLDYYERLGQLPERRREQALTGLRDVVYDQALQDKFRNERGWTTSLFRDGKDDKYLKISYGLVTGDYTELPGEELTFSVKFGNWLNPLNFAFINRKPYRHRRSILPARMAVLVGANGSGKSTVLARIARLAFATIAERKEMTSLGTLTPAGIGFPRIVTISFSAFDSFHLPGSNTRNRRKILDEMASGTGRFAYVGLRDLKAEGSRIAKGAESEASSFGDADRQGATRLKSIEKIAEEFYLYLSQITDTTKISILNNLLAGLLEGSAFDELSDHDLDDWDKEIILSTFLKCSTGHKIAALVVTSLIAVTVPSSLVLFDEPETHLHPPLLAALMHAVRAIMANNNSFCIIASHSPVVVQETLGADVRVIKRDGDWAFVEGVGNETFGESIGLITSEVFGLNPEATDYHRVLDDLVDRLDDQEDLEELFLNGQMSHQARSYSMSKRAFQKRTKK</sequence>
<dbReference type="Proteomes" id="UP000037891">
    <property type="component" value="Unassembled WGS sequence"/>
</dbReference>
<dbReference type="SUPFAM" id="SSF52540">
    <property type="entry name" value="P-loop containing nucleoside triphosphate hydrolases"/>
    <property type="match status" value="1"/>
</dbReference>
<organism evidence="2 3">
    <name type="scientific">Pseudomonas syringae pv. cilantro</name>
    <dbReference type="NCBI Taxonomy" id="81035"/>
    <lineage>
        <taxon>Bacteria</taxon>
        <taxon>Pseudomonadati</taxon>
        <taxon>Pseudomonadota</taxon>
        <taxon>Gammaproteobacteria</taxon>
        <taxon>Pseudomonadales</taxon>
        <taxon>Pseudomonadaceae</taxon>
        <taxon>Pseudomonas</taxon>
        <taxon>Pseudomonas syringae</taxon>
    </lineage>
</organism>
<dbReference type="InterPro" id="IPR003593">
    <property type="entry name" value="AAA+_ATPase"/>
</dbReference>
<dbReference type="InterPro" id="IPR027417">
    <property type="entry name" value="P-loop_NTPase"/>
</dbReference>
<dbReference type="Pfam" id="PF13304">
    <property type="entry name" value="AAA_21"/>
    <property type="match status" value="1"/>
</dbReference>
<evidence type="ECO:0000313" key="3">
    <source>
        <dbReference type="Proteomes" id="UP000037891"/>
    </source>
</evidence>
<dbReference type="Gene3D" id="3.40.50.300">
    <property type="entry name" value="P-loop containing nucleotide triphosphate hydrolases"/>
    <property type="match status" value="1"/>
</dbReference>
<dbReference type="GO" id="GO:0005524">
    <property type="term" value="F:ATP binding"/>
    <property type="evidence" value="ECO:0007669"/>
    <property type="project" value="InterPro"/>
</dbReference>
<proteinExistence type="predicted"/>
<evidence type="ECO:0000313" key="2">
    <source>
        <dbReference type="EMBL" id="KPC32718.1"/>
    </source>
</evidence>
<dbReference type="PANTHER" id="PTHR43581">
    <property type="entry name" value="ATP/GTP PHOSPHATASE"/>
    <property type="match status" value="1"/>
</dbReference>
<evidence type="ECO:0000259" key="1">
    <source>
        <dbReference type="SMART" id="SM00382"/>
    </source>
</evidence>
<gene>
    <name evidence="2" type="ORF">ABJ99_1570</name>
</gene>
<name>A0A0N0GFX0_PSESX</name>
<dbReference type="EMBL" id="LGLN01000033">
    <property type="protein sequence ID" value="KPC32718.1"/>
    <property type="molecule type" value="Genomic_DNA"/>
</dbReference>
<dbReference type="GO" id="GO:0016887">
    <property type="term" value="F:ATP hydrolysis activity"/>
    <property type="evidence" value="ECO:0007669"/>
    <property type="project" value="InterPro"/>
</dbReference>
<dbReference type="PATRIC" id="fig|81035.3.peg.1699"/>
<dbReference type="SMART" id="SM00382">
    <property type="entry name" value="AAA"/>
    <property type="match status" value="1"/>
</dbReference>
<dbReference type="AlphaFoldDB" id="A0A0N0GFX0"/>
<dbReference type="InterPro" id="IPR003959">
    <property type="entry name" value="ATPase_AAA_core"/>
</dbReference>